<accession>A0A9P1IX04</accession>
<protein>
    <submittedName>
        <fullName evidence="2">Uncharacterized protein</fullName>
    </submittedName>
</protein>
<sequence length="83" mass="9502">MKLVFVMFLLSLVMILVDSRIFYDFELERMANPEQIQKALHPTKRNPQCLLNAGLSQGCDLYDVINSRSINNRLSSFAGPGRR</sequence>
<evidence type="ECO:0000313" key="3">
    <source>
        <dbReference type="Proteomes" id="UP001152747"/>
    </source>
</evidence>
<feature type="signal peptide" evidence="1">
    <location>
        <begin position="1"/>
        <end position="19"/>
    </location>
</feature>
<feature type="chain" id="PRO_5040503443" evidence="1">
    <location>
        <begin position="20"/>
        <end position="83"/>
    </location>
</feature>
<dbReference type="OrthoDB" id="5809253at2759"/>
<organism evidence="2 3">
    <name type="scientific">Caenorhabditis angaria</name>
    <dbReference type="NCBI Taxonomy" id="860376"/>
    <lineage>
        <taxon>Eukaryota</taxon>
        <taxon>Metazoa</taxon>
        <taxon>Ecdysozoa</taxon>
        <taxon>Nematoda</taxon>
        <taxon>Chromadorea</taxon>
        <taxon>Rhabditida</taxon>
        <taxon>Rhabditina</taxon>
        <taxon>Rhabditomorpha</taxon>
        <taxon>Rhabditoidea</taxon>
        <taxon>Rhabditidae</taxon>
        <taxon>Peloderinae</taxon>
        <taxon>Caenorhabditis</taxon>
    </lineage>
</organism>
<reference evidence="2" key="1">
    <citation type="submission" date="2022-11" db="EMBL/GenBank/DDBJ databases">
        <authorList>
            <person name="Kikuchi T."/>
        </authorList>
    </citation>
    <scope>NUCLEOTIDE SEQUENCE</scope>
    <source>
        <strain evidence="2">PS1010</strain>
    </source>
</reference>
<gene>
    <name evidence="2" type="ORF">CAMP_LOCUS15292</name>
</gene>
<proteinExistence type="predicted"/>
<dbReference type="AlphaFoldDB" id="A0A9P1IX04"/>
<keyword evidence="1" id="KW-0732">Signal</keyword>
<name>A0A9P1IX04_9PELO</name>
<comment type="caution">
    <text evidence="2">The sequence shown here is derived from an EMBL/GenBank/DDBJ whole genome shotgun (WGS) entry which is preliminary data.</text>
</comment>
<evidence type="ECO:0000313" key="2">
    <source>
        <dbReference type="EMBL" id="CAI5452655.1"/>
    </source>
</evidence>
<dbReference type="EMBL" id="CANHGI010000005">
    <property type="protein sequence ID" value="CAI5452655.1"/>
    <property type="molecule type" value="Genomic_DNA"/>
</dbReference>
<dbReference type="Proteomes" id="UP001152747">
    <property type="component" value="Unassembled WGS sequence"/>
</dbReference>
<evidence type="ECO:0000256" key="1">
    <source>
        <dbReference type="SAM" id="SignalP"/>
    </source>
</evidence>
<keyword evidence="3" id="KW-1185">Reference proteome</keyword>